<dbReference type="AlphaFoldDB" id="Q1D3P5"/>
<dbReference type="EnsemblBacteria" id="ABF89031">
    <property type="protein sequence ID" value="ABF89031"/>
    <property type="gene ID" value="MXAN_4560"/>
</dbReference>
<evidence type="ECO:0000313" key="2">
    <source>
        <dbReference type="EMBL" id="ABF89031.1"/>
    </source>
</evidence>
<sequence length="334" mass="35219">MEGTPAESARPGRARRGRARGRHRGGDPMKTSPRFLLAGLVLACTLTASSALAAPKKATLGVFLATTLADGQERFEYAEALAARLTETLDTPVAAKSFGRYEDFSRAVAGGMVDFAVVDAWAAVQLGAKAKPVAWASRAGDTQQRWAIVALQRGVVKDLAGKRLAHVKGAGPADPKFVTHVVLGGDLDAQKHFKLAPVPNVESALKMLEAKGAEAALVPLAHVPKGKDVRVLFRSGRVPGAVLVDLRNHEAALTGALGKVGAVAPFDAFARLQDKDFDEFSKLVTRGPPRRQPVLAEGAELHVEAEVLVRSEELGPALPSFVGDLAVSAEQPDD</sequence>
<dbReference type="HOGENOM" id="CLU_914750_0_0_7"/>
<feature type="region of interest" description="Disordered" evidence="1">
    <location>
        <begin position="1"/>
        <end position="31"/>
    </location>
</feature>
<dbReference type="SUPFAM" id="SSF53850">
    <property type="entry name" value="Periplasmic binding protein-like II"/>
    <property type="match status" value="1"/>
</dbReference>
<accession>Q1D3P5</accession>
<name>Q1D3P5_MYXXD</name>
<dbReference type="Proteomes" id="UP000002402">
    <property type="component" value="Chromosome"/>
</dbReference>
<dbReference type="eggNOG" id="COG0715">
    <property type="taxonomic scope" value="Bacteria"/>
</dbReference>
<dbReference type="EMBL" id="CP000113">
    <property type="protein sequence ID" value="ABF89031.1"/>
    <property type="molecule type" value="Genomic_DNA"/>
</dbReference>
<proteinExistence type="predicted"/>
<evidence type="ECO:0000313" key="3">
    <source>
        <dbReference type="Proteomes" id="UP000002402"/>
    </source>
</evidence>
<keyword evidence="3" id="KW-1185">Reference proteome</keyword>
<dbReference type="Pfam" id="PF12974">
    <property type="entry name" value="Phosphonate-bd"/>
    <property type="match status" value="1"/>
</dbReference>
<dbReference type="STRING" id="246197.MXAN_4560"/>
<organism evidence="2 3">
    <name type="scientific">Myxococcus xanthus (strain DK1622)</name>
    <dbReference type="NCBI Taxonomy" id="246197"/>
    <lineage>
        <taxon>Bacteria</taxon>
        <taxon>Pseudomonadati</taxon>
        <taxon>Myxococcota</taxon>
        <taxon>Myxococcia</taxon>
        <taxon>Myxococcales</taxon>
        <taxon>Cystobacterineae</taxon>
        <taxon>Myxococcaceae</taxon>
        <taxon>Myxococcus</taxon>
    </lineage>
</organism>
<gene>
    <name evidence="2" type="ordered locus">MXAN_4560</name>
</gene>
<evidence type="ECO:0008006" key="4">
    <source>
        <dbReference type="Google" id="ProtNLM"/>
    </source>
</evidence>
<protein>
    <recommendedName>
        <fullName evidence="4">Phosphate/phosphite/phosphonate ABC transporter substrate-binding protein</fullName>
    </recommendedName>
</protein>
<dbReference type="KEGG" id="mxa:MXAN_4560"/>
<reference evidence="2 3" key="1">
    <citation type="journal article" date="2006" name="Proc. Natl. Acad. Sci. U.S.A.">
        <title>Evolution of sensory complexity recorded in a myxobacterial genome.</title>
        <authorList>
            <person name="Goldman B.S."/>
            <person name="Nierman W.C."/>
            <person name="Kaiser D."/>
            <person name="Slater S.C."/>
            <person name="Durkin A.S."/>
            <person name="Eisen J.A."/>
            <person name="Ronning C.M."/>
            <person name="Barbazuk W.B."/>
            <person name="Blanchard M."/>
            <person name="Field C."/>
            <person name="Halling C."/>
            <person name="Hinkle G."/>
            <person name="Iartchuk O."/>
            <person name="Kim H.S."/>
            <person name="Mackenzie C."/>
            <person name="Madupu R."/>
            <person name="Miller N."/>
            <person name="Shvartsbeyn A."/>
            <person name="Sullivan S.A."/>
            <person name="Vaudin M."/>
            <person name="Wiegand R."/>
            <person name="Kaplan H.B."/>
        </authorList>
    </citation>
    <scope>NUCLEOTIDE SEQUENCE [LARGE SCALE GENOMIC DNA]</scope>
    <source>
        <strain evidence="3">DK1622</strain>
    </source>
</reference>
<evidence type="ECO:0000256" key="1">
    <source>
        <dbReference type="SAM" id="MobiDB-lite"/>
    </source>
</evidence>
<feature type="compositionally biased region" description="Basic residues" evidence="1">
    <location>
        <begin position="12"/>
        <end position="23"/>
    </location>
</feature>